<dbReference type="SUPFAM" id="SSF54928">
    <property type="entry name" value="RNA-binding domain, RBD"/>
    <property type="match status" value="1"/>
</dbReference>
<organism evidence="1">
    <name type="scientific">Cucumis melo</name>
    <name type="common">Muskmelon</name>
    <dbReference type="NCBI Taxonomy" id="3656"/>
    <lineage>
        <taxon>Eukaryota</taxon>
        <taxon>Viridiplantae</taxon>
        <taxon>Streptophyta</taxon>
        <taxon>Embryophyta</taxon>
        <taxon>Tracheophyta</taxon>
        <taxon>Spermatophyta</taxon>
        <taxon>Magnoliopsida</taxon>
        <taxon>eudicotyledons</taxon>
        <taxon>Gunneridae</taxon>
        <taxon>Pentapetalae</taxon>
        <taxon>rosids</taxon>
        <taxon>fabids</taxon>
        <taxon>Cucurbitales</taxon>
        <taxon>Cucurbitaceae</taxon>
        <taxon>Benincaseae</taxon>
        <taxon>Cucumis</taxon>
    </lineage>
</organism>
<reference evidence="1" key="1">
    <citation type="submission" date="2023-03" db="UniProtKB">
        <authorList>
            <consortium name="EnsemblPlants"/>
        </authorList>
    </citation>
    <scope>IDENTIFICATION</scope>
</reference>
<dbReference type="GO" id="GO:0003676">
    <property type="term" value="F:nucleic acid binding"/>
    <property type="evidence" value="ECO:0007669"/>
    <property type="project" value="InterPro"/>
</dbReference>
<dbReference type="AlphaFoldDB" id="A0A9I9EGI5"/>
<proteinExistence type="predicted"/>
<dbReference type="PANTHER" id="PTHR32343:SF29">
    <property type="entry name" value="RNA-BINDING (RRM_RBD_RNP MOTIFS) FAMILY PROTEIN"/>
    <property type="match status" value="1"/>
</dbReference>
<dbReference type="PANTHER" id="PTHR32343">
    <property type="entry name" value="SERINE/ARGININE-RICH SPLICING FACTOR"/>
    <property type="match status" value="1"/>
</dbReference>
<dbReference type="EnsemblPlants" id="MELO3C033450.2.1">
    <property type="protein sequence ID" value="MELO3C033450.2.1"/>
    <property type="gene ID" value="MELO3C033450.2"/>
</dbReference>
<evidence type="ECO:0000313" key="1">
    <source>
        <dbReference type="EnsemblPlants" id="MELO3C033450.2.1"/>
    </source>
</evidence>
<sequence>MSRSGQPLDLKKTVKVSNISKLTYGIDIKEFFSFSSEILYVEMQRESENTQVVYITYKDSHGADTAILLTAAMQKFTMKIVSMMKGEKLYHGQGGPIILSQVQSLDGYFFPSSFRSKAKEERLDPGFAAYGKRGARKAEA</sequence>
<accession>A0A9I9EGI5</accession>
<dbReference type="InterPro" id="IPR035979">
    <property type="entry name" value="RBD_domain_sf"/>
</dbReference>
<protein>
    <submittedName>
        <fullName evidence="1">Uncharacterized protein</fullName>
    </submittedName>
</protein>
<dbReference type="Gramene" id="MELO3C033450.2.1">
    <property type="protein sequence ID" value="MELO3C033450.2.1"/>
    <property type="gene ID" value="MELO3C033450.2"/>
</dbReference>
<name>A0A9I9EGI5_CUCME</name>